<dbReference type="OrthoDB" id="43213at2157"/>
<dbReference type="PATRIC" id="fig|2287.6.peg.2859"/>
<dbReference type="EMBL" id="CP033240">
    <property type="protein sequence ID" value="AZF82301.1"/>
    <property type="molecule type" value="Genomic_DNA"/>
</dbReference>
<dbReference type="Proteomes" id="UP000273443">
    <property type="component" value="Chromosome"/>
</dbReference>
<dbReference type="EMBL" id="CP033235">
    <property type="protein sequence ID" value="AZF69227.1"/>
    <property type="molecule type" value="Genomic_DNA"/>
</dbReference>
<evidence type="ECO:0000313" key="8">
    <source>
        <dbReference type="EMBL" id="AZF77090.1"/>
    </source>
</evidence>
<dbReference type="Proteomes" id="UP000033057">
    <property type="component" value="Chromosome"/>
</dbReference>
<proteinExistence type="predicted"/>
<reference evidence="12 25" key="6">
    <citation type="journal article" date="2020" name="Nat. Commun.">
        <title>The structures of two archaeal type IV pili illuminate evolutionary relationships.</title>
        <authorList>
            <person name="Wang F."/>
            <person name="Baquero D.P."/>
            <person name="Su Z."/>
            <person name="Beltran L.C."/>
            <person name="Prangishvili D."/>
            <person name="Krupovic M."/>
            <person name="Egelman E.H."/>
        </authorList>
    </citation>
    <scope>NUCLEOTIDE SEQUENCE [LARGE SCALE GENOMIC DNA]</scope>
    <source>
        <strain evidence="12 25">POZ149</strain>
    </source>
</reference>
<reference evidence="13" key="2">
    <citation type="submission" date="2016-04" db="EMBL/GenBank/DDBJ databases">
        <authorList>
            <person name="Evans L.H."/>
            <person name="Alamgir A."/>
            <person name="Owens N."/>
            <person name="Weber N.D."/>
            <person name="Virtaneva K."/>
            <person name="Barbian K."/>
            <person name="Babar A."/>
            <person name="Rosenke K."/>
        </authorList>
    </citation>
    <scope>NUCLEOTIDE SEQUENCE</scope>
    <source>
        <strain evidence="13">P1</strain>
    </source>
</reference>
<dbReference type="Proteomes" id="UP000033085">
    <property type="component" value="Chromosome"/>
</dbReference>
<evidence type="ECO:0000313" key="12">
    <source>
        <dbReference type="EMBL" id="QPG49118.1"/>
    </source>
</evidence>
<dbReference type="EMBL" id="CP033237">
    <property type="protein sequence ID" value="AZF74467.1"/>
    <property type="molecule type" value="Genomic_DNA"/>
</dbReference>
<evidence type="ECO:0000313" key="13">
    <source>
        <dbReference type="EMBL" id="SAI85529.1"/>
    </source>
</evidence>
<reference evidence="17" key="3">
    <citation type="submission" date="2016-04" db="EMBL/GenBank/DDBJ databases">
        <authorList>
            <person name="Shah S.A."/>
            <person name="Garrett R.A."/>
        </authorList>
    </citation>
    <scope>NUCLEOTIDE SEQUENCE [LARGE SCALE GENOMIC DNA]</scope>
    <source>
        <strain evidence="17">ATCC 35091 / DSM 1616 / JCM 8930 / NBRC 15331 / P1</strain>
    </source>
</reference>
<dbReference type="GeneID" id="44130643"/>
<evidence type="ECO:0000313" key="7">
    <source>
        <dbReference type="EMBL" id="AZF74467.1"/>
    </source>
</evidence>
<evidence type="ECO:0000313" key="19">
    <source>
        <dbReference type="Proteomes" id="UP000269431"/>
    </source>
</evidence>
<evidence type="ECO:0000313" key="16">
    <source>
        <dbReference type="Proteomes" id="UP000033106"/>
    </source>
</evidence>
<dbReference type="EMBL" id="CP050869">
    <property type="protein sequence ID" value="QPG49118.1"/>
    <property type="molecule type" value="Genomic_DNA"/>
</dbReference>
<dbReference type="EMBL" id="CP011055">
    <property type="protein sequence ID" value="AKA74760.1"/>
    <property type="molecule type" value="Genomic_DNA"/>
</dbReference>
<dbReference type="Proteomes" id="UP000267993">
    <property type="component" value="Chromosome"/>
</dbReference>
<dbReference type="AlphaFoldDB" id="A0A0E3GVK0"/>
<dbReference type="Proteomes" id="UP000076770">
    <property type="component" value="Chromosome i"/>
</dbReference>
<evidence type="ECO:0000313" key="22">
    <source>
        <dbReference type="Proteomes" id="UP000275843"/>
    </source>
</evidence>
<organism evidence="3 14">
    <name type="scientific">Saccharolobus solfataricus</name>
    <name type="common">Sulfolobus solfataricus</name>
    <dbReference type="NCBI Taxonomy" id="2287"/>
    <lineage>
        <taxon>Archaea</taxon>
        <taxon>Thermoproteota</taxon>
        <taxon>Thermoprotei</taxon>
        <taxon>Sulfolobales</taxon>
        <taxon>Sulfolobaceae</taxon>
        <taxon>Saccharolobus</taxon>
    </lineage>
</organism>
<dbReference type="Gene3D" id="6.10.250.1010">
    <property type="match status" value="2"/>
</dbReference>
<dbReference type="SUPFAM" id="SSF58104">
    <property type="entry name" value="Methyl-accepting chemotaxis protein (MCP) signaling domain"/>
    <property type="match status" value="1"/>
</dbReference>
<dbReference type="EMBL" id="CP033241">
    <property type="protein sequence ID" value="AZF84894.1"/>
    <property type="molecule type" value="Genomic_DNA"/>
</dbReference>
<reference evidence="14 15" key="1">
    <citation type="journal article" date="2015" name="Genome Announc.">
        <title>Complete Genome Sequence of Sulfolobus solfataricus Strain 98/2 and Evolved Derivatives.</title>
        <authorList>
            <person name="McCarthy S."/>
            <person name="Gradnigo J."/>
            <person name="Johnson T."/>
            <person name="Payne S."/>
            <person name="Lipzen A."/>
            <person name="Martin J."/>
            <person name="Schackwitz W."/>
            <person name="Moriyama E."/>
            <person name="Blum P."/>
        </authorList>
    </citation>
    <scope>NUCLEOTIDE SEQUENCE [LARGE SCALE GENOMIC DNA]</scope>
    <source>
        <strain evidence="14">98/2 SULC</strain>
        <strain evidence="2">SARC-B</strain>
        <strain evidence="3">SARC-C</strain>
        <strain evidence="4 16">SULA</strain>
        <strain evidence="15">SULB</strain>
    </source>
</reference>
<evidence type="ECO:0000313" key="14">
    <source>
        <dbReference type="Proteomes" id="UP000033057"/>
    </source>
</evidence>
<evidence type="ECO:0000313" key="10">
    <source>
        <dbReference type="EMBL" id="AZF82301.1"/>
    </source>
</evidence>
<evidence type="ECO:0008006" key="26">
    <source>
        <dbReference type="Google" id="ProtNLM"/>
    </source>
</evidence>
<evidence type="ECO:0000313" key="18">
    <source>
        <dbReference type="Proteomes" id="UP000267993"/>
    </source>
</evidence>
<evidence type="ECO:0000313" key="15">
    <source>
        <dbReference type="Proteomes" id="UP000033085"/>
    </source>
</evidence>
<dbReference type="EMBL" id="CP011056">
    <property type="protein sequence ID" value="AKA77456.1"/>
    <property type="molecule type" value="Genomic_DNA"/>
</dbReference>
<dbReference type="EMBL" id="CP033238">
    <property type="protein sequence ID" value="AZF77090.1"/>
    <property type="molecule type" value="Genomic_DNA"/>
</dbReference>
<accession>A0A0E3GVK0</accession>
<dbReference type="EMBL" id="LT549890">
    <property type="protein sequence ID" value="SAI85529.1"/>
    <property type="molecule type" value="Genomic_DNA"/>
</dbReference>
<reference evidence="18 19" key="4">
    <citation type="journal article" date="2018" name="Proc. Natl. Acad. Sci. U.S.A.">
        <title>Nonmutational mechanism of inheritance in the Archaeon Sulfolobus solfataricus.</title>
        <authorList>
            <person name="Payne S."/>
            <person name="McCarthy S."/>
            <person name="Johnson T."/>
            <person name="North E."/>
            <person name="Blum P."/>
        </authorList>
    </citation>
    <scope>NUCLEOTIDE SEQUENCE [LARGE SCALE GENOMIC DNA]</scope>
    <source>
        <strain evidence="6 18">SARC-H</strain>
        <strain evidence="7 22">SARC-I</strain>
        <strain evidence="9 23">SARC-N</strain>
        <strain evidence="10 24">SARC-O</strain>
        <strain evidence="11 19">SUL120</strain>
        <strain evidence="5 20">SULG</strain>
        <strain evidence="8 21">SULM</strain>
    </source>
</reference>
<evidence type="ECO:0000313" key="3">
    <source>
        <dbReference type="EMBL" id="AKA77456.1"/>
    </source>
</evidence>
<dbReference type="OMA" id="YIERTIM"/>
<dbReference type="PANTHER" id="PTHR34314">
    <property type="entry name" value="CRENARCHAEAL PROTEIN, PUTATIVE-RELATED"/>
    <property type="match status" value="1"/>
</dbReference>
<dbReference type="Proteomes" id="UP000275843">
    <property type="component" value="Chromosome"/>
</dbReference>
<evidence type="ECO:0000313" key="17">
    <source>
        <dbReference type="Proteomes" id="UP000076770"/>
    </source>
</evidence>
<dbReference type="EMBL" id="CP011057">
    <property type="protein sequence ID" value="AKA80146.1"/>
    <property type="molecule type" value="Genomic_DNA"/>
</dbReference>
<dbReference type="KEGG" id="ssoa:SULA_2679"/>
<dbReference type="Proteomes" id="UP000278715">
    <property type="component" value="Chromosome"/>
</dbReference>
<name>A0A0E3GVK0_SACSO</name>
<evidence type="ECO:0000313" key="25">
    <source>
        <dbReference type="Proteomes" id="UP000594632"/>
    </source>
</evidence>
<evidence type="ECO:0000313" key="20">
    <source>
        <dbReference type="Proteomes" id="UP000273194"/>
    </source>
</evidence>
<dbReference type="Proteomes" id="UP000033106">
    <property type="component" value="Chromosome"/>
</dbReference>
<evidence type="ECO:0000313" key="11">
    <source>
        <dbReference type="EMBL" id="AZF84894.1"/>
    </source>
</evidence>
<evidence type="ECO:0000313" key="9">
    <source>
        <dbReference type="EMBL" id="AZF79695.1"/>
    </source>
</evidence>
<dbReference type="Proteomes" id="UP000282269">
    <property type="component" value="Chromosome"/>
</dbReference>
<evidence type="ECO:0000313" key="23">
    <source>
        <dbReference type="Proteomes" id="UP000278715"/>
    </source>
</evidence>
<evidence type="ECO:0000313" key="5">
    <source>
        <dbReference type="EMBL" id="AZF69227.1"/>
    </source>
</evidence>
<evidence type="ECO:0000313" key="6">
    <source>
        <dbReference type="EMBL" id="AZF71847.1"/>
    </source>
</evidence>
<evidence type="ECO:0000313" key="4">
    <source>
        <dbReference type="EMBL" id="AKA80146.1"/>
    </source>
</evidence>
<dbReference type="KEGG" id="ssol:SULB_2680"/>
<evidence type="ECO:0000313" key="21">
    <source>
        <dbReference type="Proteomes" id="UP000273443"/>
    </source>
</evidence>
<dbReference type="Proteomes" id="UP000273194">
    <property type="component" value="Chromosome"/>
</dbReference>
<keyword evidence="1" id="KW-0175">Coiled coil</keyword>
<dbReference type="PANTHER" id="PTHR34314:SF6">
    <property type="entry name" value="DUF3782 DOMAIN-CONTAINING PROTEIN"/>
    <property type="match status" value="1"/>
</dbReference>
<feature type="coiled-coil region" evidence="1">
    <location>
        <begin position="36"/>
        <end position="189"/>
    </location>
</feature>
<protein>
    <recommendedName>
        <fullName evidence="26">DUF3782 domain-containing protein</fullName>
    </recommendedName>
</protein>
<dbReference type="GeneID" id="1454795"/>
<dbReference type="Proteomes" id="UP000269431">
    <property type="component" value="Chromosome"/>
</dbReference>
<evidence type="ECO:0000313" key="24">
    <source>
        <dbReference type="Proteomes" id="UP000282269"/>
    </source>
</evidence>
<dbReference type="KEGG" id="ssof:SULC_2677"/>
<dbReference type="EMBL" id="CP033236">
    <property type="protein sequence ID" value="AZF71847.1"/>
    <property type="molecule type" value="Genomic_DNA"/>
</dbReference>
<reference evidence="3" key="5">
    <citation type="submission" date="2018-10" db="EMBL/GenBank/DDBJ databases">
        <authorList>
            <person name="McCarthy S."/>
            <person name="Gradnigo J."/>
            <person name="Johnson T."/>
            <person name="Payne S."/>
            <person name="Lipzen A."/>
            <person name="Schackwitz W."/>
            <person name="Martin J."/>
            <person name="Moriyama E."/>
            <person name="Blum P."/>
        </authorList>
    </citation>
    <scope>NUCLEOTIDE SEQUENCE</scope>
    <source>
        <strain evidence="2">SARC-B</strain>
        <strain evidence="3">SARC-C</strain>
        <strain evidence="4">SULA</strain>
    </source>
</reference>
<dbReference type="RefSeq" id="WP_010923607.1">
    <property type="nucleotide sequence ID" value="NZ_CP011055.2"/>
</dbReference>
<dbReference type="Proteomes" id="UP000594632">
    <property type="component" value="Chromosome"/>
</dbReference>
<gene>
    <name evidence="12" type="ORF">HFC64_03785</name>
    <name evidence="13" type="ORF">SSOP1_1975</name>
    <name evidence="4" type="ORF">SULA_2679</name>
    <name evidence="2" type="ORF">SULB_2680</name>
    <name evidence="3" type="ORF">SULC_2677</name>
    <name evidence="5" type="ORF">SULG_13650</name>
    <name evidence="6" type="ORF">SULH_13650</name>
    <name evidence="7" type="ORF">SULI_13650</name>
    <name evidence="8" type="ORF">SULM_13640</name>
    <name evidence="9" type="ORF">SULN_13630</name>
    <name evidence="10" type="ORF">SULO_13650</name>
    <name evidence="11" type="ORF">SULZ_13655</name>
</gene>
<sequence length="328" mass="38738">MSEEIINEIISNPRLLDKITSVIYEKMKNDIILQRLTKLEETVATLTRTVQENNQQIVLIWKKLDEMENEMRKRDSILEEHSKRIEELTKRVEELAKRVEEHSKILEEHSKRIEELSKRIEEHSKILEEHSKRIEELTKRVEELAKRVEEHSKILEEHSKRIEELSKRIEEHSKILEEHSKRIEELTKAFLMLKVSFDSFTSRAGIYVQRTLMELYKEALKSHGVDPSNVKHGYIVDDIGVIEKGRRFEVDFYETNDEIRLFEIKNLGDMDGIEQLIVRRRILESKGNKKQIKMYLVCNSIPKKVLLKAKKEGIVVIAGNILGERSSY</sequence>
<evidence type="ECO:0000256" key="1">
    <source>
        <dbReference type="SAM" id="Coils"/>
    </source>
</evidence>
<dbReference type="EMBL" id="CP033239">
    <property type="protein sequence ID" value="AZF79695.1"/>
    <property type="molecule type" value="Genomic_DNA"/>
</dbReference>
<evidence type="ECO:0000313" key="2">
    <source>
        <dbReference type="EMBL" id="AKA74760.1"/>
    </source>
</evidence>